<geneLocation type="plasmid" evidence="2">
    <name>pRi1724</name>
</geneLocation>
<dbReference type="InterPro" id="IPR029000">
    <property type="entry name" value="Cyclophilin-like_dom_sf"/>
</dbReference>
<reference evidence="2" key="2">
    <citation type="journal article" date="1999" name="Nucleic Acids Symp. Ser.">
        <title>Genome structure of Ri plasmid (1): Sequencing analysis of T-DNA and its flanking regions of pRi1724 in Japanese Agrobacterium rhizogenes.</title>
        <authorList>
            <person name="Maeda Y."/>
            <person name="Moriguchi K."/>
            <person name="Kataoka M."/>
            <person name="Satou M."/>
            <person name="Satutui N.H.N."/>
            <person name="Tanaka N."/>
            <person name="Yoshida K."/>
        </authorList>
    </citation>
    <scope>NUCLEOTIDE SEQUENCE</scope>
    <source>
        <strain evidence="2">MAFF03-01724</strain>
        <plasmid evidence="2">pRi1724</plasmid>
    </source>
</reference>
<reference evidence="2" key="4">
    <citation type="journal article" date="2001" name="J. Mol. Biol.">
        <title>The complete nucleotide sequence of a plant root-inducing (Ri) plasmid indicates its chimeric structure and evolutionary relationship between tumor-inducing (Ti) and symbiotic (Sym) plasmids in Rhizobiaceae.</title>
        <authorList>
            <person name="Moriguchi K."/>
            <person name="Maeda Y."/>
            <person name="Satou M."/>
            <person name="Hardayani N.S.N."/>
            <person name="Kataoka M."/>
            <person name="Tanaka N."/>
            <person name="Yoshida K."/>
        </authorList>
    </citation>
    <scope>NUCLEOTIDE SEQUENCE</scope>
    <source>
        <strain evidence="2">MAFF03-01724</strain>
        <plasmid evidence="2">pRi1724</plasmid>
    </source>
</reference>
<gene>
    <name evidence="2" type="primary">riorf20</name>
</gene>
<dbReference type="EMBL" id="AP002086">
    <property type="protein sequence ID" value="BAB16139.1"/>
    <property type="molecule type" value="Genomic_DNA"/>
</dbReference>
<reference evidence="2" key="1">
    <citation type="journal article" date="1998" name="Nucleic Acids Symp. Ser.">
        <title>Genome structure of Ri plasmid (1): Construction of linking library and physical map of pRi1724 in Japanese Agrobacterium.</title>
        <authorList>
            <person name="Moriguchi K."/>
            <person name="Nishida T."/>
            <person name="Maeda Y."/>
            <person name="Tanaka N."/>
            <person name="Yoshida K."/>
        </authorList>
    </citation>
    <scope>NUCLEOTIDE SEQUENCE</scope>
    <source>
        <strain evidence="2">MAFF03-01724</strain>
        <plasmid evidence="2">pRi1724</plasmid>
    </source>
</reference>
<name>Q9F5H2_RHIRH</name>
<dbReference type="Gene3D" id="2.40.100.20">
    <property type="match status" value="1"/>
</dbReference>
<accession>Q9F5H2</accession>
<protein>
    <submittedName>
        <fullName evidence="2">Riorf20 protein</fullName>
    </submittedName>
</protein>
<dbReference type="SUPFAM" id="SSF50891">
    <property type="entry name" value="Cyclophilin-like"/>
    <property type="match status" value="1"/>
</dbReference>
<dbReference type="Pfam" id="PF18631">
    <property type="entry name" value="Cucumopine_C"/>
    <property type="match status" value="1"/>
</dbReference>
<reference evidence="2" key="3">
    <citation type="journal article" date="2000" name="DNA Res.">
        <title>Analysis of unique variable region of a plant root inducing plasmid, pRi1724, by the construction of its physical map and library.</title>
        <authorList>
            <person name="Moriguchi K."/>
            <person name="Maeda Y."/>
            <person name="Satou M."/>
            <person name="Kataoka M."/>
            <person name="Tanaka N."/>
            <person name="Yoshida K."/>
        </authorList>
    </citation>
    <scope>NUCLEOTIDE SEQUENCE</scope>
    <source>
        <strain evidence="2">MAFF03-01724</strain>
        <plasmid evidence="2">pRi1724</plasmid>
    </source>
</reference>
<feature type="domain" description="Cucumopine synthase C-terminal helical bundle" evidence="1">
    <location>
        <begin position="168"/>
        <end position="298"/>
    </location>
</feature>
<dbReference type="AlphaFoldDB" id="Q9F5H2"/>
<dbReference type="InterPro" id="IPR040602">
    <property type="entry name" value="Cucumopine_C"/>
</dbReference>
<evidence type="ECO:0000259" key="1">
    <source>
        <dbReference type="Pfam" id="PF18631"/>
    </source>
</evidence>
<evidence type="ECO:0000313" key="2">
    <source>
        <dbReference type="EMBL" id="BAB16139.1"/>
    </source>
</evidence>
<keyword evidence="2" id="KW-0614">Plasmid</keyword>
<proteinExistence type="predicted"/>
<organism evidence="2">
    <name type="scientific">Rhizobium rhizogenes</name>
    <name type="common">Agrobacterium rhizogenes</name>
    <dbReference type="NCBI Taxonomy" id="359"/>
    <lineage>
        <taxon>Bacteria</taxon>
        <taxon>Pseudomonadati</taxon>
        <taxon>Pseudomonadota</taxon>
        <taxon>Alphaproteobacteria</taxon>
        <taxon>Hyphomicrobiales</taxon>
        <taxon>Rhizobiaceae</taxon>
        <taxon>Rhizobium/Agrobacterium group</taxon>
        <taxon>Rhizobium</taxon>
    </lineage>
</organism>
<sequence length="328" mass="36666">MSRSPHIEIDVAGRTIRARLMREQNPQVVDLVYSHLPVTSFALHPNVSGAGFLLPTMITHTGESYMVNRHPGAVYLYAPGQSIVLTYGDTNESAPVNKFAEVFEEDMPELMTIGKLVYDQTLANVEHKVIGATVRLAGPHDFISTERPPLDPLEVVGGWRKAEAIFLTEARRALSGEPADISSSFSGVIPSGMGTGGNLLPVWMHQWSYLMTDGPNTLYRFVTDTQIPDMTLPIMVELSRNHLLRPFNHFDFLGDLGLTKFKTWGAIYSAALDDLNSLAEFKRLTIALLTLVNLFHRRVQLRFPFYLGKAFLHGGKYSTRLDQDETDF</sequence>